<dbReference type="InterPro" id="IPR048758">
    <property type="entry name" value="CBM30"/>
</dbReference>
<proteinExistence type="predicted"/>
<feature type="chain" id="PRO_5017256692" description="Carbohydrate binding domain-containing protein" evidence="1">
    <location>
        <begin position="24"/>
        <end position="243"/>
    </location>
</feature>
<dbReference type="Gene3D" id="2.60.120.430">
    <property type="entry name" value="Galactose-binding lectin"/>
    <property type="match status" value="1"/>
</dbReference>
<comment type="caution">
    <text evidence="3">The sequence shown here is derived from an EMBL/GenBank/DDBJ whole genome shotgun (WGS) entry which is preliminary data.</text>
</comment>
<dbReference type="SUPFAM" id="SSF49785">
    <property type="entry name" value="Galactose-binding domain-like"/>
    <property type="match status" value="1"/>
</dbReference>
<feature type="domain" description="Carbohydrate binding" evidence="2">
    <location>
        <begin position="147"/>
        <end position="208"/>
    </location>
</feature>
<dbReference type="Proteomes" id="UP000266426">
    <property type="component" value="Unassembled WGS sequence"/>
</dbReference>
<protein>
    <recommendedName>
        <fullName evidence="2">Carbohydrate binding domain-containing protein</fullName>
    </recommendedName>
</protein>
<keyword evidence="1" id="KW-0732">Signal</keyword>
<reference evidence="3 4" key="1">
    <citation type="journal article" date="2017" name="ISME J.">
        <title>Energy and carbon metabolisms in a deep terrestrial subsurface fluid microbial community.</title>
        <authorList>
            <person name="Momper L."/>
            <person name="Jungbluth S.P."/>
            <person name="Lee M.D."/>
            <person name="Amend J.P."/>
        </authorList>
    </citation>
    <scope>NUCLEOTIDE SEQUENCE [LARGE SCALE GENOMIC DNA]</scope>
    <source>
        <strain evidence="3">SURF_26</strain>
    </source>
</reference>
<dbReference type="Pfam" id="PF21582">
    <property type="entry name" value="CBM30"/>
    <property type="match status" value="1"/>
</dbReference>
<evidence type="ECO:0000313" key="3">
    <source>
        <dbReference type="EMBL" id="RJP60981.1"/>
    </source>
</evidence>
<organism evidence="3 4">
    <name type="scientific">Candidatus Auribacter fodinae</name>
    <dbReference type="NCBI Taxonomy" id="2093366"/>
    <lineage>
        <taxon>Bacteria</taxon>
        <taxon>Pseudomonadati</taxon>
        <taxon>Candidatus Auribacterota</taxon>
        <taxon>Candidatus Auribacteria</taxon>
        <taxon>Candidatus Auribacterales</taxon>
        <taxon>Candidatus Auribacteraceae</taxon>
        <taxon>Candidatus Auribacter</taxon>
    </lineage>
</organism>
<dbReference type="AlphaFoldDB" id="A0A3A4RHH1"/>
<evidence type="ECO:0000313" key="4">
    <source>
        <dbReference type="Proteomes" id="UP000266426"/>
    </source>
</evidence>
<evidence type="ECO:0000256" key="1">
    <source>
        <dbReference type="SAM" id="SignalP"/>
    </source>
</evidence>
<name>A0A3A4RHH1_9BACT</name>
<evidence type="ECO:0000259" key="2">
    <source>
        <dbReference type="Pfam" id="PF21582"/>
    </source>
</evidence>
<sequence>MKILGIVAGSVVCLMLSAGSLISQEPDNGGSAQSSEPQQMRGIFNDSMQFEVQEEKAMIIYFIDRFEKNTKFNERKGITNVYQMAPSRIMMSTTLGTREGEETNVLKLKYFRADEGGPYGKGGWCGYYSSLKDTNNPANPYFNASDYSYLTMWVKGETGAENFILGLADKHWDKAGDSVKSQQVIFYLPDGAVTKEWQKARIPLSDFLLDISRLSSLAICFESTCFPEGRGEGIVYIDDIAFE</sequence>
<gene>
    <name evidence="3" type="ORF">C4541_03000</name>
</gene>
<dbReference type="EMBL" id="QZJZ01000018">
    <property type="protein sequence ID" value="RJP60981.1"/>
    <property type="molecule type" value="Genomic_DNA"/>
</dbReference>
<feature type="signal peptide" evidence="1">
    <location>
        <begin position="1"/>
        <end position="23"/>
    </location>
</feature>
<accession>A0A3A4RHH1</accession>
<dbReference type="InterPro" id="IPR008979">
    <property type="entry name" value="Galactose-bd-like_sf"/>
</dbReference>